<comment type="caution">
    <text evidence="1">The sequence shown here is derived from an EMBL/GenBank/DDBJ whole genome shotgun (WGS) entry which is preliminary data.</text>
</comment>
<sequence>MAILFGIKHTDIDLPKQLTFDFNFYKQGFEVSEQDSTKDERHKLRSDKGQKPLRVILKELSTSKIISKP</sequence>
<dbReference type="AlphaFoldDB" id="A0AAN9R584"/>
<organism evidence="1 2">
    <name type="scientific">Canavalia gladiata</name>
    <name type="common">Sword bean</name>
    <name type="synonym">Dolichos gladiatus</name>
    <dbReference type="NCBI Taxonomy" id="3824"/>
    <lineage>
        <taxon>Eukaryota</taxon>
        <taxon>Viridiplantae</taxon>
        <taxon>Streptophyta</taxon>
        <taxon>Embryophyta</taxon>
        <taxon>Tracheophyta</taxon>
        <taxon>Spermatophyta</taxon>
        <taxon>Magnoliopsida</taxon>
        <taxon>eudicotyledons</taxon>
        <taxon>Gunneridae</taxon>
        <taxon>Pentapetalae</taxon>
        <taxon>rosids</taxon>
        <taxon>fabids</taxon>
        <taxon>Fabales</taxon>
        <taxon>Fabaceae</taxon>
        <taxon>Papilionoideae</taxon>
        <taxon>50 kb inversion clade</taxon>
        <taxon>NPAAA clade</taxon>
        <taxon>indigoferoid/millettioid clade</taxon>
        <taxon>Phaseoleae</taxon>
        <taxon>Canavalia</taxon>
    </lineage>
</organism>
<evidence type="ECO:0000313" key="2">
    <source>
        <dbReference type="Proteomes" id="UP001367508"/>
    </source>
</evidence>
<dbReference type="Proteomes" id="UP001367508">
    <property type="component" value="Unassembled WGS sequence"/>
</dbReference>
<accession>A0AAN9R584</accession>
<reference evidence="1 2" key="1">
    <citation type="submission" date="2024-01" db="EMBL/GenBank/DDBJ databases">
        <title>The genomes of 5 underutilized Papilionoideae crops provide insights into root nodulation and disease resistanc.</title>
        <authorList>
            <person name="Jiang F."/>
        </authorList>
    </citation>
    <scope>NUCLEOTIDE SEQUENCE [LARGE SCALE GENOMIC DNA]</scope>
    <source>
        <strain evidence="1">LVBAO_FW01</strain>
        <tissue evidence="1">Leaves</tissue>
    </source>
</reference>
<evidence type="ECO:0000313" key="1">
    <source>
        <dbReference type="EMBL" id="KAK7359762.1"/>
    </source>
</evidence>
<name>A0AAN9R584_CANGL</name>
<protein>
    <submittedName>
        <fullName evidence="1">Uncharacterized protein</fullName>
    </submittedName>
</protein>
<keyword evidence="2" id="KW-1185">Reference proteome</keyword>
<dbReference type="EMBL" id="JAYMYQ010000001">
    <property type="protein sequence ID" value="KAK7359762.1"/>
    <property type="molecule type" value="Genomic_DNA"/>
</dbReference>
<proteinExistence type="predicted"/>
<gene>
    <name evidence="1" type="ORF">VNO77_01727</name>
</gene>